<gene>
    <name evidence="2" type="ORF">NG653_04725</name>
</gene>
<dbReference type="Pfam" id="PF19578">
    <property type="entry name" value="DUF6090"/>
    <property type="match status" value="1"/>
</dbReference>
<name>A0ABT1AWZ1_9FLAO</name>
<keyword evidence="3" id="KW-1185">Reference proteome</keyword>
<keyword evidence="1" id="KW-0812">Transmembrane</keyword>
<evidence type="ECO:0000313" key="2">
    <source>
        <dbReference type="EMBL" id="MCO5724147.1"/>
    </source>
</evidence>
<dbReference type="Proteomes" id="UP001206312">
    <property type="component" value="Unassembled WGS sequence"/>
</dbReference>
<feature type="transmembrane region" description="Helical" evidence="1">
    <location>
        <begin position="21"/>
        <end position="42"/>
    </location>
</feature>
<dbReference type="EMBL" id="JAMXIB010000003">
    <property type="protein sequence ID" value="MCO5724147.1"/>
    <property type="molecule type" value="Genomic_DNA"/>
</dbReference>
<keyword evidence="1" id="KW-0472">Membrane</keyword>
<protein>
    <submittedName>
        <fullName evidence="2">DUF6090 family protein</fullName>
    </submittedName>
</protein>
<keyword evidence="1" id="KW-1133">Transmembrane helix</keyword>
<evidence type="ECO:0000313" key="3">
    <source>
        <dbReference type="Proteomes" id="UP001206312"/>
    </source>
</evidence>
<dbReference type="RefSeq" id="WP_252740529.1">
    <property type="nucleotide sequence ID" value="NZ_JAMXIB010000003.1"/>
</dbReference>
<sequence>MLRFFRTLRQRLLTENKFSKYLLYAVGEILLVVIGILIALQINNWNENRNNRFAEKRYVNDLIEDLKNDSIMLNDIYGFLESKSRSKEKIAPILRGELAAVDSMAYHFNMQWAVQDRFTPTTTTIEELKNDGKLNIIRDIGLRRKIVSLYNLYSKEEFAEDMFNQQNFKLMGLASQHFGNLLEPKPGELSEALQNKPFVNGIIANFTFARKDAIDQLQKQCALLIRELEVYKARING</sequence>
<accession>A0ABT1AWZ1</accession>
<organism evidence="2 3">
    <name type="scientific">Robiginitalea marina</name>
    <dbReference type="NCBI Taxonomy" id="2954105"/>
    <lineage>
        <taxon>Bacteria</taxon>
        <taxon>Pseudomonadati</taxon>
        <taxon>Bacteroidota</taxon>
        <taxon>Flavobacteriia</taxon>
        <taxon>Flavobacteriales</taxon>
        <taxon>Flavobacteriaceae</taxon>
        <taxon>Robiginitalea</taxon>
    </lineage>
</organism>
<reference evidence="2 3" key="1">
    <citation type="submission" date="2022-06" db="EMBL/GenBank/DDBJ databases">
        <authorList>
            <person name="Xuan X."/>
        </authorList>
    </citation>
    <scope>NUCLEOTIDE SEQUENCE [LARGE SCALE GENOMIC DNA]</scope>
    <source>
        <strain evidence="2 3">2V75</strain>
    </source>
</reference>
<comment type="caution">
    <text evidence="2">The sequence shown here is derived from an EMBL/GenBank/DDBJ whole genome shotgun (WGS) entry which is preliminary data.</text>
</comment>
<proteinExistence type="predicted"/>
<dbReference type="InterPro" id="IPR045749">
    <property type="entry name" value="DUF6090"/>
</dbReference>
<evidence type="ECO:0000256" key="1">
    <source>
        <dbReference type="SAM" id="Phobius"/>
    </source>
</evidence>